<evidence type="ECO:0000313" key="1">
    <source>
        <dbReference type="EMBL" id="KAH7037663.1"/>
    </source>
</evidence>
<comment type="caution">
    <text evidence="1">The sequence shown here is derived from an EMBL/GenBank/DDBJ whole genome shotgun (WGS) entry which is preliminary data.</text>
</comment>
<dbReference type="Proteomes" id="UP000756346">
    <property type="component" value="Unassembled WGS sequence"/>
</dbReference>
<accession>A0A9P9BY36</accession>
<dbReference type="RefSeq" id="XP_046016784.1">
    <property type="nucleotide sequence ID" value="XM_046156387.1"/>
</dbReference>
<dbReference type="GeneID" id="70185933"/>
<name>A0A9P9BY36_9PEZI</name>
<dbReference type="AlphaFoldDB" id="A0A9P9BY36"/>
<protein>
    <submittedName>
        <fullName evidence="1">Uncharacterized protein</fullName>
    </submittedName>
</protein>
<organism evidence="1 2">
    <name type="scientific">Microdochium trichocladiopsis</name>
    <dbReference type="NCBI Taxonomy" id="1682393"/>
    <lineage>
        <taxon>Eukaryota</taxon>
        <taxon>Fungi</taxon>
        <taxon>Dikarya</taxon>
        <taxon>Ascomycota</taxon>
        <taxon>Pezizomycotina</taxon>
        <taxon>Sordariomycetes</taxon>
        <taxon>Xylariomycetidae</taxon>
        <taxon>Xylariales</taxon>
        <taxon>Microdochiaceae</taxon>
        <taxon>Microdochium</taxon>
    </lineage>
</organism>
<sequence length="105" mass="11264">MRAGRVMGCLNICLWPARTTSSSPLWHPREAQGAVRIHASCAWHAVTRKSSPSAAQLVLDAVQPFTPGTGNAAFDQQNIGSRFPCQSPEAVHICMRGRVLLATGP</sequence>
<keyword evidence="2" id="KW-1185">Reference proteome</keyword>
<dbReference type="EMBL" id="JAGTJQ010000002">
    <property type="protein sequence ID" value="KAH7037663.1"/>
    <property type="molecule type" value="Genomic_DNA"/>
</dbReference>
<gene>
    <name evidence="1" type="ORF">B0I36DRAFT_345741</name>
</gene>
<proteinExistence type="predicted"/>
<evidence type="ECO:0000313" key="2">
    <source>
        <dbReference type="Proteomes" id="UP000756346"/>
    </source>
</evidence>
<reference evidence="1" key="1">
    <citation type="journal article" date="2021" name="Nat. Commun.">
        <title>Genetic determinants of endophytism in the Arabidopsis root mycobiome.</title>
        <authorList>
            <person name="Mesny F."/>
            <person name="Miyauchi S."/>
            <person name="Thiergart T."/>
            <person name="Pickel B."/>
            <person name="Atanasova L."/>
            <person name="Karlsson M."/>
            <person name="Huettel B."/>
            <person name="Barry K.W."/>
            <person name="Haridas S."/>
            <person name="Chen C."/>
            <person name="Bauer D."/>
            <person name="Andreopoulos W."/>
            <person name="Pangilinan J."/>
            <person name="LaButti K."/>
            <person name="Riley R."/>
            <person name="Lipzen A."/>
            <person name="Clum A."/>
            <person name="Drula E."/>
            <person name="Henrissat B."/>
            <person name="Kohler A."/>
            <person name="Grigoriev I.V."/>
            <person name="Martin F.M."/>
            <person name="Hacquard S."/>
        </authorList>
    </citation>
    <scope>NUCLEOTIDE SEQUENCE</scope>
    <source>
        <strain evidence="1">MPI-CAGE-CH-0230</strain>
    </source>
</reference>